<keyword evidence="3" id="KW-1185">Reference proteome</keyword>
<dbReference type="InterPro" id="IPR050600">
    <property type="entry name" value="SETD3_SETD6_MTase"/>
</dbReference>
<organism evidence="2 3">
    <name type="scientific">Tetrapyrgos nigripes</name>
    <dbReference type="NCBI Taxonomy" id="182062"/>
    <lineage>
        <taxon>Eukaryota</taxon>
        <taxon>Fungi</taxon>
        <taxon>Dikarya</taxon>
        <taxon>Basidiomycota</taxon>
        <taxon>Agaricomycotina</taxon>
        <taxon>Agaricomycetes</taxon>
        <taxon>Agaricomycetidae</taxon>
        <taxon>Agaricales</taxon>
        <taxon>Marasmiineae</taxon>
        <taxon>Marasmiaceae</taxon>
        <taxon>Tetrapyrgos</taxon>
    </lineage>
</organism>
<sequence length="565" mass="62854">MDGRAQASSFPELPQIRQLLSWCASTKIHIDPKLQIRPHDGGLAVFSSGEVIPPFVTLVKISKNAILSVKSTSIASTIRTESYGLEAQLGLALALYLEIAKGEDSKWFGYLQSLPSQVDLPVFWGLGSGTTEIDEDGKTALSWLKGSEVERDFVVPPRAKEAAINAFFENHTLPFFSKDLGDSFIPQSDGFHRAYSLVSSRAFLVDAYHGLSMVPIADAFNHTVENHVHLEVAMSFPPCLDVKSSTHSKSLPPQSEFEVCPECGSLQECPHDQDIDVDSSSASEHTRSKMRMAKDEEHDAYDDDCYEMVSNTGIPPFSEVFNTYGETLSNAQLLVQYGFLLDVNENDRITWNLEEVWSTGTDTTTLRVPLDLVCDMWYQVQEDLEKLCRRFDDTDSELIYYNAHRSPNSSSKRKKGHRDRDWDTFCINSDGKVSHQLWALCGLIECLKDGVHAAEPEGADAVAEMKTVVKILARMVEAQVKCEEEDHGDDDEEMVPDSEESTGMISLLLSQTASSILSLCRRKKASMGPENVDISTGDIGDMLDQSKNETRNDAGYGRAVHDWQL</sequence>
<dbReference type="EMBL" id="JAACJM010000360">
    <property type="protein sequence ID" value="KAF5328500.1"/>
    <property type="molecule type" value="Genomic_DNA"/>
</dbReference>
<dbReference type="GO" id="GO:0016279">
    <property type="term" value="F:protein-lysine N-methyltransferase activity"/>
    <property type="evidence" value="ECO:0007669"/>
    <property type="project" value="TreeGrafter"/>
</dbReference>
<comment type="caution">
    <text evidence="2">The sequence shown here is derived from an EMBL/GenBank/DDBJ whole genome shotgun (WGS) entry which is preliminary data.</text>
</comment>
<name>A0A8H5BSE4_9AGAR</name>
<dbReference type="Gene3D" id="3.90.1410.10">
    <property type="entry name" value="set domain protein methyltransferase, domain 1"/>
    <property type="match status" value="1"/>
</dbReference>
<dbReference type="GO" id="GO:0005634">
    <property type="term" value="C:nucleus"/>
    <property type="evidence" value="ECO:0007669"/>
    <property type="project" value="TreeGrafter"/>
</dbReference>
<feature type="compositionally biased region" description="Basic and acidic residues" evidence="1">
    <location>
        <begin position="284"/>
        <end position="294"/>
    </location>
</feature>
<evidence type="ECO:0000313" key="3">
    <source>
        <dbReference type="Proteomes" id="UP000559256"/>
    </source>
</evidence>
<dbReference type="SUPFAM" id="SSF82199">
    <property type="entry name" value="SET domain"/>
    <property type="match status" value="2"/>
</dbReference>
<dbReference type="PANTHER" id="PTHR13271:SF34">
    <property type="entry name" value="N-LYSINE METHYLTRANSFERASE SETD6"/>
    <property type="match status" value="1"/>
</dbReference>
<reference evidence="2 3" key="1">
    <citation type="journal article" date="2020" name="ISME J.">
        <title>Uncovering the hidden diversity of litter-decomposition mechanisms in mushroom-forming fungi.</title>
        <authorList>
            <person name="Floudas D."/>
            <person name="Bentzer J."/>
            <person name="Ahren D."/>
            <person name="Johansson T."/>
            <person name="Persson P."/>
            <person name="Tunlid A."/>
        </authorList>
    </citation>
    <scope>NUCLEOTIDE SEQUENCE [LARGE SCALE GENOMIC DNA]</scope>
    <source>
        <strain evidence="2 3">CBS 291.85</strain>
    </source>
</reference>
<accession>A0A8H5BSE4</accession>
<evidence type="ECO:0000256" key="1">
    <source>
        <dbReference type="SAM" id="MobiDB-lite"/>
    </source>
</evidence>
<dbReference type="Proteomes" id="UP000559256">
    <property type="component" value="Unassembled WGS sequence"/>
</dbReference>
<evidence type="ECO:0000313" key="2">
    <source>
        <dbReference type="EMBL" id="KAF5328500.1"/>
    </source>
</evidence>
<evidence type="ECO:0008006" key="4">
    <source>
        <dbReference type="Google" id="ProtNLM"/>
    </source>
</evidence>
<gene>
    <name evidence="2" type="ORF">D9758_017329</name>
</gene>
<dbReference type="OrthoDB" id="441812at2759"/>
<dbReference type="InterPro" id="IPR046341">
    <property type="entry name" value="SET_dom_sf"/>
</dbReference>
<dbReference type="AlphaFoldDB" id="A0A8H5BSE4"/>
<protein>
    <recommendedName>
        <fullName evidence="4">SET domain-containing protein</fullName>
    </recommendedName>
</protein>
<feature type="region of interest" description="Disordered" evidence="1">
    <location>
        <begin position="274"/>
        <end position="294"/>
    </location>
</feature>
<dbReference type="CDD" id="cd10527">
    <property type="entry name" value="SET_LSMT"/>
    <property type="match status" value="1"/>
</dbReference>
<dbReference type="PANTHER" id="PTHR13271">
    <property type="entry name" value="UNCHARACTERIZED PUTATIVE METHYLTRANSFERASE"/>
    <property type="match status" value="1"/>
</dbReference>
<proteinExistence type="predicted"/>